<dbReference type="InterPro" id="IPR007346">
    <property type="entry name" value="Endonuclease-I"/>
</dbReference>
<dbReference type="AlphaFoldDB" id="A0A5R9QEN4"/>
<evidence type="ECO:0000256" key="3">
    <source>
        <dbReference type="ARBA" id="ARBA00022801"/>
    </source>
</evidence>
<dbReference type="Proteomes" id="UP000306753">
    <property type="component" value="Unassembled WGS sequence"/>
</dbReference>
<dbReference type="InterPro" id="IPR044925">
    <property type="entry name" value="His-Me_finger_sf"/>
</dbReference>
<dbReference type="GO" id="GO:0004518">
    <property type="term" value="F:nuclease activity"/>
    <property type="evidence" value="ECO:0007669"/>
    <property type="project" value="UniProtKB-KW"/>
</dbReference>
<dbReference type="EMBL" id="QLAG01000013">
    <property type="protein sequence ID" value="TLX63213.1"/>
    <property type="molecule type" value="Genomic_DNA"/>
</dbReference>
<accession>A0A5R9QEN4</accession>
<dbReference type="PANTHER" id="PTHR33607">
    <property type="entry name" value="ENDONUCLEASE-1"/>
    <property type="match status" value="1"/>
</dbReference>
<evidence type="ECO:0000313" key="4">
    <source>
        <dbReference type="EMBL" id="TLX63213.1"/>
    </source>
</evidence>
<evidence type="ECO:0000256" key="2">
    <source>
        <dbReference type="ARBA" id="ARBA00022722"/>
    </source>
</evidence>
<gene>
    <name evidence="4" type="ORF">DN820_11790</name>
</gene>
<keyword evidence="3" id="KW-0378">Hydrolase</keyword>
<dbReference type="PANTHER" id="PTHR33607:SF2">
    <property type="entry name" value="ENDONUCLEASE-1"/>
    <property type="match status" value="1"/>
</dbReference>
<proteinExistence type="inferred from homology"/>
<reference evidence="4 5" key="1">
    <citation type="journal article" date="2017" name="Eur. J. Clin. Microbiol. Infect. Dis.">
        <title>Uncommonly isolated clinical Pseudomonas: identification and phylogenetic assignation.</title>
        <authorList>
            <person name="Mulet M."/>
            <person name="Gomila M."/>
            <person name="Ramirez A."/>
            <person name="Cardew S."/>
            <person name="Moore E.R."/>
            <person name="Lalucat J."/>
            <person name="Garcia-Valdes E."/>
        </authorList>
    </citation>
    <scope>NUCLEOTIDE SEQUENCE [LARGE SCALE GENOMIC DNA]</scope>
    <source>
        <strain evidence="4 5">SD129</strain>
    </source>
</reference>
<dbReference type="SUPFAM" id="SSF54060">
    <property type="entry name" value="His-Me finger endonucleases"/>
    <property type="match status" value="1"/>
</dbReference>
<dbReference type="GO" id="GO:0016787">
    <property type="term" value="F:hydrolase activity"/>
    <property type="evidence" value="ECO:0007669"/>
    <property type="project" value="UniProtKB-KW"/>
</dbReference>
<dbReference type="Pfam" id="PF04231">
    <property type="entry name" value="Endonuclease_1"/>
    <property type="match status" value="1"/>
</dbReference>
<keyword evidence="5" id="KW-1185">Reference proteome</keyword>
<evidence type="ECO:0000313" key="5">
    <source>
        <dbReference type="Proteomes" id="UP000306753"/>
    </source>
</evidence>
<dbReference type="RefSeq" id="WP_138411806.1">
    <property type="nucleotide sequence ID" value="NZ_QLAG01000013.1"/>
</dbReference>
<protein>
    <submittedName>
        <fullName evidence="4">Deoxyribonuclease</fullName>
    </submittedName>
</protein>
<sequence>MRRATLTTLIGLGLSVLTVLFIAEKPEPPRTFNEAKQIARSIYDEQPVTFYCGCRYSGSTVDLASCGYTPRKQPVRAQQLEWEHVVPAWVIGRQRQCWKEGGRKSCAAGDPVFSAAEADLHNLVPSIGEVNGDRSNFALGMIDAKPGQYGACPMVVSFGEKVAMPPEQARGPAARIYLYMADQYDLRLSSRDRRTYEAWNRLYPVSDWERWRNQEVSCVMGRENPYVGPYDPSRCAGANVVDRLRELLLDALRQLR</sequence>
<comment type="caution">
    <text evidence="4">The sequence shown here is derived from an EMBL/GenBank/DDBJ whole genome shotgun (WGS) entry which is preliminary data.</text>
</comment>
<comment type="similarity">
    <text evidence="1">Belongs to the EndA/NucM nuclease family.</text>
</comment>
<keyword evidence="2" id="KW-0540">Nuclease</keyword>
<organism evidence="4 5">
    <name type="scientific">Stutzerimonas nosocomialis</name>
    <dbReference type="NCBI Taxonomy" id="1056496"/>
    <lineage>
        <taxon>Bacteria</taxon>
        <taxon>Pseudomonadati</taxon>
        <taxon>Pseudomonadota</taxon>
        <taxon>Gammaproteobacteria</taxon>
        <taxon>Pseudomonadales</taxon>
        <taxon>Pseudomonadaceae</taxon>
        <taxon>Stutzerimonas</taxon>
    </lineage>
</organism>
<evidence type="ECO:0000256" key="1">
    <source>
        <dbReference type="ARBA" id="ARBA00006429"/>
    </source>
</evidence>
<name>A0A5R9QEN4_9GAMM</name>